<protein>
    <submittedName>
        <fullName evidence="2">Uncharacterized protein</fullName>
    </submittedName>
</protein>
<dbReference type="RefSeq" id="WP_222992145.1">
    <property type="nucleotide sequence ID" value="NZ_JAINVV010000011.1"/>
</dbReference>
<evidence type="ECO:0000313" key="2">
    <source>
        <dbReference type="EMBL" id="MBY8825038.1"/>
    </source>
</evidence>
<keyword evidence="3" id="KW-1185">Reference proteome</keyword>
<sequence length="92" mass="9930">MPTRRSVDHLCDDPAQFAPRKRGGCRLAGDGPLQAAMIGIEMGKFGIRNSYLDCHIVLWRTLRRDLGEDSGAAGPETIPAAPISGWIKPTGD</sequence>
<evidence type="ECO:0000313" key="3">
    <source>
        <dbReference type="Proteomes" id="UP000706039"/>
    </source>
</evidence>
<comment type="caution">
    <text evidence="2">The sequence shown here is derived from an EMBL/GenBank/DDBJ whole genome shotgun (WGS) entry which is preliminary data.</text>
</comment>
<reference evidence="2 3" key="1">
    <citation type="submission" date="2021-08" db="EMBL/GenBank/DDBJ databases">
        <authorList>
            <person name="Tuo L."/>
        </authorList>
    </citation>
    <scope>NUCLEOTIDE SEQUENCE [LARGE SCALE GENOMIC DNA]</scope>
    <source>
        <strain evidence="2 3">JCM 31229</strain>
    </source>
</reference>
<organism evidence="2 3">
    <name type="scientific">Sphingomonas colocasiae</name>
    <dbReference type="NCBI Taxonomy" id="1848973"/>
    <lineage>
        <taxon>Bacteria</taxon>
        <taxon>Pseudomonadati</taxon>
        <taxon>Pseudomonadota</taxon>
        <taxon>Alphaproteobacteria</taxon>
        <taxon>Sphingomonadales</taxon>
        <taxon>Sphingomonadaceae</taxon>
        <taxon>Sphingomonas</taxon>
    </lineage>
</organism>
<feature type="region of interest" description="Disordered" evidence="1">
    <location>
        <begin position="69"/>
        <end position="92"/>
    </location>
</feature>
<dbReference type="EMBL" id="JAINVV010000011">
    <property type="protein sequence ID" value="MBY8825038.1"/>
    <property type="molecule type" value="Genomic_DNA"/>
</dbReference>
<accession>A0ABS7PUK8</accession>
<dbReference type="Proteomes" id="UP000706039">
    <property type="component" value="Unassembled WGS sequence"/>
</dbReference>
<evidence type="ECO:0000256" key="1">
    <source>
        <dbReference type="SAM" id="MobiDB-lite"/>
    </source>
</evidence>
<gene>
    <name evidence="2" type="ORF">K7G82_22230</name>
</gene>
<name>A0ABS7PUK8_9SPHN</name>
<proteinExistence type="predicted"/>